<proteinExistence type="predicted"/>
<sequence>MVQFAIGRGELLRIINNFLRTKASCANCRVVAIVDDAEWSGGTNWKIQGFTCTGSDNERVACEDAVNEFIAALQARYVVSDRTINRV</sequence>
<name>A0ACC6U9Q4_9BURK</name>
<reference evidence="1" key="1">
    <citation type="submission" date="2024-07" db="EMBL/GenBank/DDBJ databases">
        <title>A survey of Mimosa microsymbionts across Brazilian biomes reveals a high diversity of Paraburkholderia nodulating endemic species, but also that Cupriavidus is common as a symbiont of widespread species.</title>
        <authorList>
            <person name="Rouws L."/>
            <person name="Barauna A."/>
            <person name="Beukes C."/>
            <person name="Rouws J.R.C."/>
            <person name="De Faria S.M."/>
            <person name="Gross E."/>
            <person name="Bueno Dos Reis Junior F."/>
            <person name="Simon M.F."/>
            <person name="Maluk M."/>
            <person name="Odee D.W."/>
            <person name="Kenicer G."/>
            <person name="Young J.P.W."/>
            <person name="Reis V.M."/>
            <person name="Zilli J."/>
            <person name="James E.K."/>
        </authorList>
    </citation>
    <scope>NUCLEOTIDE SEQUENCE</scope>
    <source>
        <strain evidence="1">EG181B</strain>
    </source>
</reference>
<keyword evidence="2" id="KW-1185">Reference proteome</keyword>
<dbReference type="Proteomes" id="UP001558850">
    <property type="component" value="Unassembled WGS sequence"/>
</dbReference>
<evidence type="ECO:0000313" key="1">
    <source>
        <dbReference type="EMBL" id="MEX3936287.1"/>
    </source>
</evidence>
<evidence type="ECO:0000313" key="2">
    <source>
        <dbReference type="Proteomes" id="UP001558850"/>
    </source>
</evidence>
<dbReference type="EMBL" id="JBFRCH010000029">
    <property type="protein sequence ID" value="MEX3936287.1"/>
    <property type="molecule type" value="Genomic_DNA"/>
</dbReference>
<protein>
    <submittedName>
        <fullName evidence="1">Uncharacterized protein</fullName>
    </submittedName>
</protein>
<gene>
    <name evidence="1" type="ORF">AB4Y32_31630</name>
</gene>
<accession>A0ACC6U9Q4</accession>
<comment type="caution">
    <text evidence="1">The sequence shown here is derived from an EMBL/GenBank/DDBJ whole genome shotgun (WGS) entry which is preliminary data.</text>
</comment>
<organism evidence="1 2">
    <name type="scientific">Paraburkholderia phymatum</name>
    <dbReference type="NCBI Taxonomy" id="148447"/>
    <lineage>
        <taxon>Bacteria</taxon>
        <taxon>Pseudomonadati</taxon>
        <taxon>Pseudomonadota</taxon>
        <taxon>Betaproteobacteria</taxon>
        <taxon>Burkholderiales</taxon>
        <taxon>Burkholderiaceae</taxon>
        <taxon>Paraburkholderia</taxon>
    </lineage>
</organism>